<keyword evidence="6 8" id="KW-1133">Transmembrane helix</keyword>
<feature type="transmembrane region" description="Helical" evidence="8">
    <location>
        <begin position="54"/>
        <end position="71"/>
    </location>
</feature>
<dbReference type="Proteomes" id="UP000028839">
    <property type="component" value="Unassembled WGS sequence"/>
</dbReference>
<dbReference type="OrthoDB" id="527973at2"/>
<reference evidence="10 11" key="1">
    <citation type="submission" date="2014-07" db="EMBL/GenBank/DDBJ databases">
        <title>Comparative analysis of Nitrosococcus oceani genome inventories of strains from Pacific and Atlantic gyres.</title>
        <authorList>
            <person name="Lim C.K."/>
            <person name="Wang L."/>
            <person name="Sayavedra-Soto L.A."/>
            <person name="Klotz M.G."/>
        </authorList>
    </citation>
    <scope>NUCLEOTIDE SEQUENCE [LARGE SCALE GENOMIC DNA]</scope>
    <source>
        <strain evidence="10 11">C-27</strain>
    </source>
</reference>
<evidence type="ECO:0000256" key="4">
    <source>
        <dbReference type="ARBA" id="ARBA00019078"/>
    </source>
</evidence>
<dbReference type="GO" id="GO:0016020">
    <property type="term" value="C:membrane"/>
    <property type="evidence" value="ECO:0007669"/>
    <property type="project" value="UniProtKB-SubCell"/>
</dbReference>
<keyword evidence="5 8" id="KW-0812">Transmembrane</keyword>
<dbReference type="AlphaFoldDB" id="A0A0E2Z872"/>
<gene>
    <name evidence="10" type="ORF">IB75_06665</name>
</gene>
<proteinExistence type="predicted"/>
<protein>
    <recommendedName>
        <fullName evidence="4">Methylamine utilization protein MauE</fullName>
    </recommendedName>
</protein>
<evidence type="ECO:0000259" key="9">
    <source>
        <dbReference type="Pfam" id="PF07291"/>
    </source>
</evidence>
<comment type="function">
    <text evidence="1">May be specifically involved in the processing, transport, and/or maturation of the MADH beta-subunit.</text>
</comment>
<name>A0A0E2Z872_9GAMM</name>
<evidence type="ECO:0000256" key="6">
    <source>
        <dbReference type="ARBA" id="ARBA00022989"/>
    </source>
</evidence>
<dbReference type="GO" id="GO:0030416">
    <property type="term" value="P:methylamine metabolic process"/>
    <property type="evidence" value="ECO:0007669"/>
    <property type="project" value="InterPro"/>
</dbReference>
<evidence type="ECO:0000256" key="2">
    <source>
        <dbReference type="ARBA" id="ARBA00004141"/>
    </source>
</evidence>
<evidence type="ECO:0000256" key="1">
    <source>
        <dbReference type="ARBA" id="ARBA00003475"/>
    </source>
</evidence>
<dbReference type="HOGENOM" id="CLU_096384_0_0_6"/>
<dbReference type="EMBL" id="JPGN01000037">
    <property type="protein sequence ID" value="KFI19795.1"/>
    <property type="molecule type" value="Genomic_DNA"/>
</dbReference>
<accession>A0A0E2Z872</accession>
<feature type="transmembrane region" description="Helical" evidence="8">
    <location>
        <begin position="148"/>
        <end position="175"/>
    </location>
</feature>
<comment type="pathway">
    <text evidence="3">One-carbon metabolism; methylamine degradation.</text>
</comment>
<feature type="transmembrane region" description="Helical" evidence="8">
    <location>
        <begin position="92"/>
        <end position="111"/>
    </location>
</feature>
<evidence type="ECO:0000256" key="7">
    <source>
        <dbReference type="ARBA" id="ARBA00023136"/>
    </source>
</evidence>
<organism evidence="10 11">
    <name type="scientific">Nitrosococcus oceani C-27</name>
    <dbReference type="NCBI Taxonomy" id="314279"/>
    <lineage>
        <taxon>Bacteria</taxon>
        <taxon>Pseudomonadati</taxon>
        <taxon>Pseudomonadota</taxon>
        <taxon>Gammaproteobacteria</taxon>
        <taxon>Chromatiales</taxon>
        <taxon>Chromatiaceae</taxon>
        <taxon>Nitrosococcus</taxon>
    </lineage>
</organism>
<feature type="transmembrane region" description="Helical" evidence="8">
    <location>
        <begin position="117"/>
        <end position="136"/>
    </location>
</feature>
<evidence type="ECO:0000256" key="5">
    <source>
        <dbReference type="ARBA" id="ARBA00022692"/>
    </source>
</evidence>
<dbReference type="InterPro" id="IPR009908">
    <property type="entry name" value="Methylamine_util_MauE"/>
</dbReference>
<feature type="transmembrane region" description="Helical" evidence="8">
    <location>
        <begin position="21"/>
        <end position="42"/>
    </location>
</feature>
<comment type="subcellular location">
    <subcellularLocation>
        <location evidence="2">Membrane</location>
        <topology evidence="2">Multi-pass membrane protein</topology>
    </subcellularLocation>
</comment>
<evidence type="ECO:0000313" key="11">
    <source>
        <dbReference type="Proteomes" id="UP000028839"/>
    </source>
</evidence>
<evidence type="ECO:0000313" key="10">
    <source>
        <dbReference type="EMBL" id="KFI19795.1"/>
    </source>
</evidence>
<evidence type="ECO:0000256" key="8">
    <source>
        <dbReference type="SAM" id="Phobius"/>
    </source>
</evidence>
<feature type="domain" description="Methylamine utilisation protein MauE" evidence="9">
    <location>
        <begin position="54"/>
        <end position="175"/>
    </location>
</feature>
<comment type="caution">
    <text evidence="10">The sequence shown here is derived from an EMBL/GenBank/DDBJ whole genome shotgun (WGS) entry which is preliminary data.</text>
</comment>
<dbReference type="Pfam" id="PF07291">
    <property type="entry name" value="MauE"/>
    <property type="match status" value="1"/>
</dbReference>
<keyword evidence="7 8" id="KW-0472">Membrane</keyword>
<evidence type="ECO:0000256" key="3">
    <source>
        <dbReference type="ARBA" id="ARBA00004856"/>
    </source>
</evidence>
<sequence length="176" mass="19299">MGGSLSSNDAKVRDQERGEMLADYWPLISLVGGSALAAWAIADGFASVDMRTFMHAYMGVFLLVFALLKIFNLNGFQDGFVMYDLLAKRVRAYGYVYPFIELALAIMYLNFMAPEFTYWATVGVFSFGAIGVVIALRQGLDINCPCMGSVLSVPLSTVTLTEDIGMLVMALLLLFV</sequence>